<proteinExistence type="predicted"/>
<feature type="region of interest" description="Disordered" evidence="2">
    <location>
        <begin position="635"/>
        <end position="670"/>
    </location>
</feature>
<organism evidence="3 4">
    <name type="scientific">Dimargaris cristalligena</name>
    <dbReference type="NCBI Taxonomy" id="215637"/>
    <lineage>
        <taxon>Eukaryota</taxon>
        <taxon>Fungi</taxon>
        <taxon>Fungi incertae sedis</taxon>
        <taxon>Zoopagomycota</taxon>
        <taxon>Kickxellomycotina</taxon>
        <taxon>Dimargaritomycetes</taxon>
        <taxon>Dimargaritales</taxon>
        <taxon>Dimargaritaceae</taxon>
        <taxon>Dimargaris</taxon>
    </lineage>
</organism>
<accession>A0A4P9ZYI3</accession>
<feature type="compositionally biased region" description="Polar residues" evidence="2">
    <location>
        <begin position="458"/>
        <end position="468"/>
    </location>
</feature>
<evidence type="ECO:0000313" key="3">
    <source>
        <dbReference type="EMBL" id="RKP38747.1"/>
    </source>
</evidence>
<dbReference type="InterPro" id="IPR052818">
    <property type="entry name" value="NEDD1_Spindle_Assembly"/>
</dbReference>
<feature type="compositionally biased region" description="Low complexity" evidence="2">
    <location>
        <begin position="442"/>
        <end position="457"/>
    </location>
</feature>
<evidence type="ECO:0000313" key="4">
    <source>
        <dbReference type="Proteomes" id="UP000268162"/>
    </source>
</evidence>
<dbReference type="PANTHER" id="PTHR44414:SF1">
    <property type="entry name" value="PROTEIN NEDD1"/>
    <property type="match status" value="1"/>
</dbReference>
<keyword evidence="1" id="KW-0175">Coiled coil</keyword>
<dbReference type="GO" id="GO:0007020">
    <property type="term" value="P:microtubule nucleation"/>
    <property type="evidence" value="ECO:0007669"/>
    <property type="project" value="TreeGrafter"/>
</dbReference>
<dbReference type="GO" id="GO:0000922">
    <property type="term" value="C:spindle pole"/>
    <property type="evidence" value="ECO:0007669"/>
    <property type="project" value="TreeGrafter"/>
</dbReference>
<dbReference type="GO" id="GO:0036064">
    <property type="term" value="C:ciliary basal body"/>
    <property type="evidence" value="ECO:0007669"/>
    <property type="project" value="TreeGrafter"/>
</dbReference>
<dbReference type="STRING" id="215637.A0A4P9ZYI3"/>
<protein>
    <submittedName>
        <fullName evidence="3">WD40-repeat-containing domain protein</fullName>
    </submittedName>
</protein>
<dbReference type="InterPro" id="IPR036322">
    <property type="entry name" value="WD40_repeat_dom_sf"/>
</dbReference>
<evidence type="ECO:0000256" key="1">
    <source>
        <dbReference type="SAM" id="Coils"/>
    </source>
</evidence>
<keyword evidence="4" id="KW-1185">Reference proteome</keyword>
<dbReference type="GO" id="GO:0000278">
    <property type="term" value="P:mitotic cell cycle"/>
    <property type="evidence" value="ECO:0007669"/>
    <property type="project" value="TreeGrafter"/>
</dbReference>
<dbReference type="GO" id="GO:0043015">
    <property type="term" value="F:gamma-tubulin binding"/>
    <property type="evidence" value="ECO:0007669"/>
    <property type="project" value="TreeGrafter"/>
</dbReference>
<dbReference type="SUPFAM" id="SSF50978">
    <property type="entry name" value="WD40 repeat-like"/>
    <property type="match status" value="1"/>
</dbReference>
<feature type="coiled-coil region" evidence="1">
    <location>
        <begin position="822"/>
        <end position="855"/>
    </location>
</feature>
<feature type="region of interest" description="Disordered" evidence="2">
    <location>
        <begin position="682"/>
        <end position="701"/>
    </location>
</feature>
<dbReference type="GO" id="GO:0005814">
    <property type="term" value="C:centriole"/>
    <property type="evidence" value="ECO:0007669"/>
    <property type="project" value="TreeGrafter"/>
</dbReference>
<feature type="compositionally biased region" description="Pro residues" evidence="2">
    <location>
        <begin position="741"/>
        <end position="750"/>
    </location>
</feature>
<dbReference type="Proteomes" id="UP000268162">
    <property type="component" value="Unassembled WGS sequence"/>
</dbReference>
<dbReference type="PANTHER" id="PTHR44414">
    <property type="entry name" value="PROTEIN NEDD1"/>
    <property type="match status" value="1"/>
</dbReference>
<gene>
    <name evidence="3" type="ORF">BJ085DRAFT_30571</name>
</gene>
<name>A0A4P9ZYI3_9FUNG</name>
<dbReference type="GO" id="GO:0005737">
    <property type="term" value="C:cytoplasm"/>
    <property type="evidence" value="ECO:0007669"/>
    <property type="project" value="TreeGrafter"/>
</dbReference>
<sequence length="859" mass="93470">MPISGSSSPSPQDEPIELLAVSSTDAIHLFSLNPAHSADRSSSTTPVKFLPIASWSPFKVVPDDPVLAKYSHPKAEVRCIAWSHDGQNLAVGGTAPWIEIYTWQGQLVESFPIIKPAENPDTTCVQTMEFASESRTVVYGGSSRQVRRYDRQAKCIAQSFQSHKTAITAAALSVDKSMIASGSNRGDITLFNRKNGTKAELKFGTRHAINNLQFSIKRKHTLAAISDDGAVAVWDTHRAATPVKLFSRVHSAPSRGLAFSPASSYTLFSAGLDQKIVVFDLLKRSITETINTEYPINTLAIHSDGNHLFAGTLTGQVILYDTRLPAKHLEIVPLEGPAKPVVAIHFQGDSKINRTAFEKHLKTLVPPAPAPAPTVIHTHYRRDSGQETKTPPTPPQFAIPFTQLAVSPTPLPLSLARSTTPPPYRLADTDEAVVPSSPPPSAALKAPALPDKLLTPASPTSDPLTDNSMVARDRSYMELFSPVGRPAVTRMTSSPLQKAHIQPRTYTPALCSPTKAPLSLAKVDRSPPNVVAAPKSNLFGRDSAVGSRPPLSNLSPRLFPPLHITPQPPKPPSVEFTLPPPWEPQQRMSTTGASLVATQRPTQPTVEEAPPSEPSLRYTEGDSILDVFSPIASQKKPVVQTTPAKATTPVHPRADDDPGRFSLNRNTPKTIRKSALKNRLKHLTNASPGPSDALDLLPSPSPTTKGVRKVIFAAEEDLLGALPRPPSADHPIYSATKRSPPTAPVPPHSPGPTRTTPSLGRTKASPRRSPGTAKSTSSVGEGFQLTLMQNLINESLQNFGFDLRQEFHNLHLEMLRQFHIQEQNQEDRFNDLRNQNEILSELARLREENKRLKSELGYQ</sequence>
<dbReference type="EMBL" id="ML002334">
    <property type="protein sequence ID" value="RKP38747.1"/>
    <property type="molecule type" value="Genomic_DNA"/>
</dbReference>
<feature type="region of interest" description="Disordered" evidence="2">
    <location>
        <begin position="412"/>
        <end position="468"/>
    </location>
</feature>
<reference evidence="4" key="1">
    <citation type="journal article" date="2018" name="Nat. Microbiol.">
        <title>Leveraging single-cell genomics to expand the fungal tree of life.</title>
        <authorList>
            <person name="Ahrendt S.R."/>
            <person name="Quandt C.A."/>
            <person name="Ciobanu D."/>
            <person name="Clum A."/>
            <person name="Salamov A."/>
            <person name="Andreopoulos B."/>
            <person name="Cheng J.F."/>
            <person name="Woyke T."/>
            <person name="Pelin A."/>
            <person name="Henrissat B."/>
            <person name="Reynolds N.K."/>
            <person name="Benny G.L."/>
            <person name="Smith M.E."/>
            <person name="James T.Y."/>
            <person name="Grigoriev I.V."/>
        </authorList>
    </citation>
    <scope>NUCLEOTIDE SEQUENCE [LARGE SCALE GENOMIC DNA]</scope>
    <source>
        <strain evidence="4">RSA 468</strain>
    </source>
</reference>
<dbReference type="Pfam" id="PF00400">
    <property type="entry name" value="WD40"/>
    <property type="match status" value="2"/>
</dbReference>
<evidence type="ECO:0000256" key="2">
    <source>
        <dbReference type="SAM" id="MobiDB-lite"/>
    </source>
</evidence>
<dbReference type="InterPro" id="IPR015943">
    <property type="entry name" value="WD40/YVTN_repeat-like_dom_sf"/>
</dbReference>
<feature type="region of interest" description="Disordered" evidence="2">
    <location>
        <begin position="721"/>
        <end position="779"/>
    </location>
</feature>
<dbReference type="InterPro" id="IPR001680">
    <property type="entry name" value="WD40_rpt"/>
</dbReference>
<feature type="region of interest" description="Disordered" evidence="2">
    <location>
        <begin position="598"/>
        <end position="617"/>
    </location>
</feature>
<dbReference type="SMART" id="SM00320">
    <property type="entry name" value="WD40"/>
    <property type="match status" value="6"/>
</dbReference>
<dbReference type="Gene3D" id="2.130.10.10">
    <property type="entry name" value="YVTN repeat-like/Quinoprotein amine dehydrogenase"/>
    <property type="match status" value="2"/>
</dbReference>
<dbReference type="AlphaFoldDB" id="A0A4P9ZYI3"/>